<sequence>MVEKGMGVGDSFFNWKELVWSTWLFCGEEKEKSMEGRSLLLLEQEILDFSEGLRAIGVKPDEKLALFADNSCRWLIADQGLLPVVLEVTVVQGNWSKDHSFFYLDGLHIKRYSSKREKESCGHLRFIVVIWSSKITVGRRDFDRMVRDYELDKPPLRNKNIFYLIKHVRDNCWLKTGSFLFLKVGWLSPHSILESLPRPSSCHIGSMFGELKRERMSILKEIELINSLEQSGNMIEDLKSLRASRKLKPEQILLRKRWFGGRKQSEMG</sequence>
<gene>
    <name evidence="1" type="primary">AAE15_3</name>
    <name evidence="1" type="ORF">CK203_115648</name>
</gene>
<proteinExistence type="predicted"/>
<accession>A0A438C976</accession>
<dbReference type="GO" id="GO:0016874">
    <property type="term" value="F:ligase activity"/>
    <property type="evidence" value="ECO:0007669"/>
    <property type="project" value="UniProtKB-KW"/>
</dbReference>
<name>A0A438C976_VITVI</name>
<organism evidence="1 2">
    <name type="scientific">Vitis vinifera</name>
    <name type="common">Grape</name>
    <dbReference type="NCBI Taxonomy" id="29760"/>
    <lineage>
        <taxon>Eukaryota</taxon>
        <taxon>Viridiplantae</taxon>
        <taxon>Streptophyta</taxon>
        <taxon>Embryophyta</taxon>
        <taxon>Tracheophyta</taxon>
        <taxon>Spermatophyta</taxon>
        <taxon>Magnoliopsida</taxon>
        <taxon>eudicotyledons</taxon>
        <taxon>Gunneridae</taxon>
        <taxon>Pentapetalae</taxon>
        <taxon>rosids</taxon>
        <taxon>Vitales</taxon>
        <taxon>Vitaceae</taxon>
        <taxon>Viteae</taxon>
        <taxon>Vitis</taxon>
    </lineage>
</organism>
<dbReference type="EMBL" id="QGNW01002439">
    <property type="protein sequence ID" value="RVW19739.1"/>
    <property type="molecule type" value="Genomic_DNA"/>
</dbReference>
<comment type="caution">
    <text evidence="1">The sequence shown here is derived from an EMBL/GenBank/DDBJ whole genome shotgun (WGS) entry which is preliminary data.</text>
</comment>
<dbReference type="PANTHER" id="PTHR43813:SF1">
    <property type="entry name" value="ACYL-ACTIVATING ENZYME 16, CHLOROPLASTIC-RELATED"/>
    <property type="match status" value="1"/>
</dbReference>
<dbReference type="InterPro" id="IPR052987">
    <property type="entry name" value="Chloroplast_AMP-bd_Enzymes"/>
</dbReference>
<dbReference type="AlphaFoldDB" id="A0A438C976"/>
<keyword evidence="1" id="KW-0436">Ligase</keyword>
<evidence type="ECO:0000313" key="2">
    <source>
        <dbReference type="Proteomes" id="UP000288805"/>
    </source>
</evidence>
<protein>
    <submittedName>
        <fullName evidence="1">Long-chain-fatty-acid--[acyl-carrier-protein] ligase AEE15, chloroplastic</fullName>
    </submittedName>
</protein>
<dbReference type="Proteomes" id="UP000288805">
    <property type="component" value="Unassembled WGS sequence"/>
</dbReference>
<reference evidence="1 2" key="1">
    <citation type="journal article" date="2018" name="PLoS Genet.">
        <title>Population sequencing reveals clonal diversity and ancestral inbreeding in the grapevine cultivar Chardonnay.</title>
        <authorList>
            <person name="Roach M.J."/>
            <person name="Johnson D.L."/>
            <person name="Bohlmann J."/>
            <person name="van Vuuren H.J."/>
            <person name="Jones S.J."/>
            <person name="Pretorius I.S."/>
            <person name="Schmidt S.A."/>
            <person name="Borneman A.R."/>
        </authorList>
    </citation>
    <scope>NUCLEOTIDE SEQUENCE [LARGE SCALE GENOMIC DNA]</scope>
    <source>
        <strain evidence="2">cv. Chardonnay</strain>
        <tissue evidence="1">Leaf</tissue>
    </source>
</reference>
<evidence type="ECO:0000313" key="1">
    <source>
        <dbReference type="EMBL" id="RVW19739.1"/>
    </source>
</evidence>
<dbReference type="PANTHER" id="PTHR43813">
    <property type="entry name" value="ACYL-ACTIVATING ENZYME 16, CHLOROPLASTIC-RELATED"/>
    <property type="match status" value="1"/>
</dbReference>